<feature type="DNA-binding region" description="H-T-H motif" evidence="2">
    <location>
        <begin position="38"/>
        <end position="57"/>
    </location>
</feature>
<dbReference type="OrthoDB" id="3210235at2"/>
<dbReference type="Pfam" id="PF00440">
    <property type="entry name" value="TetR_N"/>
    <property type="match status" value="1"/>
</dbReference>
<proteinExistence type="predicted"/>
<dbReference type="Gene3D" id="1.10.357.10">
    <property type="entry name" value="Tetracycline Repressor, domain 2"/>
    <property type="match status" value="1"/>
</dbReference>
<evidence type="ECO:0000256" key="2">
    <source>
        <dbReference type="PROSITE-ProRule" id="PRU00335"/>
    </source>
</evidence>
<keyword evidence="5" id="KW-1185">Reference proteome</keyword>
<dbReference type="PANTHER" id="PTHR30055:SF235">
    <property type="entry name" value="TRANSCRIPTIONAL REGULATORY PROTEIN"/>
    <property type="match status" value="1"/>
</dbReference>
<dbReference type="AlphaFoldDB" id="A0A2M8W6Q1"/>
<reference evidence="4 5" key="1">
    <citation type="submission" date="2017-11" db="EMBL/GenBank/DDBJ databases">
        <title>Genomic Encyclopedia of Archaeal and Bacterial Type Strains, Phase II (KMG-II): From Individual Species to Whole Genera.</title>
        <authorList>
            <person name="Goeker M."/>
        </authorList>
    </citation>
    <scope>NUCLEOTIDE SEQUENCE [LARGE SCALE GENOMIC DNA]</scope>
    <source>
        <strain evidence="4 5">DSM 22413</strain>
    </source>
</reference>
<keyword evidence="1 2" id="KW-0238">DNA-binding</keyword>
<dbReference type="PANTHER" id="PTHR30055">
    <property type="entry name" value="HTH-TYPE TRANSCRIPTIONAL REGULATOR RUTR"/>
    <property type="match status" value="1"/>
</dbReference>
<dbReference type="GO" id="GO:0000976">
    <property type="term" value="F:transcription cis-regulatory region binding"/>
    <property type="evidence" value="ECO:0007669"/>
    <property type="project" value="TreeGrafter"/>
</dbReference>
<dbReference type="Pfam" id="PF17920">
    <property type="entry name" value="TetR_C_16"/>
    <property type="match status" value="1"/>
</dbReference>
<dbReference type="InterPro" id="IPR036271">
    <property type="entry name" value="Tet_transcr_reg_TetR-rel_C_sf"/>
</dbReference>
<dbReference type="PROSITE" id="PS50977">
    <property type="entry name" value="HTH_TETR_2"/>
    <property type="match status" value="1"/>
</dbReference>
<dbReference type="Gene3D" id="1.10.10.60">
    <property type="entry name" value="Homeodomain-like"/>
    <property type="match status" value="1"/>
</dbReference>
<name>A0A2M8W6Q1_9MICO</name>
<feature type="domain" description="HTH tetR-type" evidence="3">
    <location>
        <begin position="15"/>
        <end position="75"/>
    </location>
</feature>
<comment type="caution">
    <text evidence="4">The sequence shown here is derived from an EMBL/GenBank/DDBJ whole genome shotgun (WGS) entry which is preliminary data.</text>
</comment>
<evidence type="ECO:0000313" key="4">
    <source>
        <dbReference type="EMBL" id="PJI86610.1"/>
    </source>
</evidence>
<dbReference type="SUPFAM" id="SSF48498">
    <property type="entry name" value="Tetracyclin repressor-like, C-terminal domain"/>
    <property type="match status" value="1"/>
</dbReference>
<protein>
    <submittedName>
        <fullName evidence="4">TetR family transcriptional regulator</fullName>
    </submittedName>
</protein>
<organism evidence="4 5">
    <name type="scientific">Luteimicrobium subarcticum</name>
    <dbReference type="NCBI Taxonomy" id="620910"/>
    <lineage>
        <taxon>Bacteria</taxon>
        <taxon>Bacillati</taxon>
        <taxon>Actinomycetota</taxon>
        <taxon>Actinomycetes</taxon>
        <taxon>Micrococcales</taxon>
        <taxon>Luteimicrobium</taxon>
    </lineage>
</organism>
<evidence type="ECO:0000259" key="3">
    <source>
        <dbReference type="PROSITE" id="PS50977"/>
    </source>
</evidence>
<gene>
    <name evidence="4" type="ORF">CLV34_2530</name>
</gene>
<evidence type="ECO:0000256" key="1">
    <source>
        <dbReference type="ARBA" id="ARBA00023125"/>
    </source>
</evidence>
<dbReference type="GO" id="GO:0003700">
    <property type="term" value="F:DNA-binding transcription factor activity"/>
    <property type="evidence" value="ECO:0007669"/>
    <property type="project" value="TreeGrafter"/>
</dbReference>
<dbReference type="SUPFAM" id="SSF46689">
    <property type="entry name" value="Homeodomain-like"/>
    <property type="match status" value="1"/>
</dbReference>
<dbReference type="PRINTS" id="PR00455">
    <property type="entry name" value="HTHTETR"/>
</dbReference>
<sequence>MPTDRAARQPSARDGANRDRILAAARRRFGSGGLRATTLRSIAADAGVDVALVAYYFGSKDGLFAATLELPHEGPDAVASALSAPAEQQGEQLARAYLSLWEDPATSGQMLVLTRSALGSEAASDRVRTLISTLLGGPTVAALVAGRTVGFALAMSHLAGVAVTRYVARLPVMVALPFDELVARVAPAVQAHLDTADS</sequence>
<dbReference type="InterPro" id="IPR041678">
    <property type="entry name" value="TetR_C_16"/>
</dbReference>
<dbReference type="InterPro" id="IPR001647">
    <property type="entry name" value="HTH_TetR"/>
</dbReference>
<dbReference type="EMBL" id="PGTZ01000010">
    <property type="protein sequence ID" value="PJI86610.1"/>
    <property type="molecule type" value="Genomic_DNA"/>
</dbReference>
<accession>A0A2M8W6Q1</accession>
<dbReference type="InterPro" id="IPR050109">
    <property type="entry name" value="HTH-type_TetR-like_transc_reg"/>
</dbReference>
<dbReference type="InterPro" id="IPR009057">
    <property type="entry name" value="Homeodomain-like_sf"/>
</dbReference>
<dbReference type="RefSeq" id="WP_100350649.1">
    <property type="nucleotide sequence ID" value="NZ_PGTZ01000010.1"/>
</dbReference>
<evidence type="ECO:0000313" key="5">
    <source>
        <dbReference type="Proteomes" id="UP000231586"/>
    </source>
</evidence>
<dbReference type="Proteomes" id="UP000231586">
    <property type="component" value="Unassembled WGS sequence"/>
</dbReference>